<dbReference type="CDD" id="cd09272">
    <property type="entry name" value="RNase_HI_RT_Ty1"/>
    <property type="match status" value="1"/>
</dbReference>
<organism evidence="7 8">
    <name type="scientific">Dendrobium catenatum</name>
    <dbReference type="NCBI Taxonomy" id="906689"/>
    <lineage>
        <taxon>Eukaryota</taxon>
        <taxon>Viridiplantae</taxon>
        <taxon>Streptophyta</taxon>
        <taxon>Embryophyta</taxon>
        <taxon>Tracheophyta</taxon>
        <taxon>Spermatophyta</taxon>
        <taxon>Magnoliopsida</taxon>
        <taxon>Liliopsida</taxon>
        <taxon>Asparagales</taxon>
        <taxon>Orchidaceae</taxon>
        <taxon>Epidendroideae</taxon>
        <taxon>Malaxideae</taxon>
        <taxon>Dendrobiinae</taxon>
        <taxon>Dendrobium</taxon>
    </lineage>
</organism>
<dbReference type="Gene3D" id="3.30.420.10">
    <property type="entry name" value="Ribonuclease H-like superfamily/Ribonuclease H"/>
    <property type="match status" value="1"/>
</dbReference>
<dbReference type="AlphaFoldDB" id="A0A2I0W3I8"/>
<dbReference type="InterPro" id="IPR025724">
    <property type="entry name" value="GAG-pre-integrase_dom"/>
</dbReference>
<keyword evidence="2" id="KW-0479">Metal-binding</keyword>
<feature type="compositionally biased region" description="Polar residues" evidence="5">
    <location>
        <begin position="94"/>
        <end position="109"/>
    </location>
</feature>
<evidence type="ECO:0000256" key="3">
    <source>
        <dbReference type="ARBA" id="ARBA00022750"/>
    </source>
</evidence>
<proteinExistence type="predicted"/>
<dbReference type="PROSITE" id="PS50994">
    <property type="entry name" value="INTEGRASE"/>
    <property type="match status" value="1"/>
</dbReference>
<dbReference type="PANTHER" id="PTHR42648:SF26">
    <property type="entry name" value="INTEGRASE CATALYTIC DOMAIN-CONTAINING PROTEIN"/>
    <property type="match status" value="1"/>
</dbReference>
<dbReference type="InterPro" id="IPR036397">
    <property type="entry name" value="RNaseH_sf"/>
</dbReference>
<name>A0A2I0W3I8_9ASPA</name>
<sequence length="1221" mass="137502">MKDLTVNQYLAQVKALIDNISAAGSNVGHEDIILHILNGLPPSYNAFKTAIRTRPSAIPLEELYSLLISEEINIQKDLSKDTATSMETAALNAFKNTSSRNSANEQSRSNRGRFAPNRGSQQRTFNPNSRAPRTQSTARVTCQICNKPGHIAMHCWHRTNLQYTPTVPNNQRSFFTNQQNASPIDWYLDSGASSHLTSDPLQLQNSQPYIGSDSISIANGTSLPITSTGQGLLPLPNTQRKLHLQKLLHVPSLTHNLLSIQKLTADNDCSVCFDTFGFTIKDNQTNQTILRGRSRDGLYVIPSTSSPSFHNQHKSTTTWHARLGHPHLQQLQHLARHNSTICISTSSSFQCDSCNVAKSHKLSFNSNERKNSTPFALVHSDVWGPAPLPSMSGYNYYVLFIDDFSRFSWVYPMHTKAETSIKFQNFFNLIKTQFSATIKILRSDGGGEYQSQNLQSFLLHHGIQHQMSYPYTPEKNGIAERKHRHLIETTRTLLHAAHLPLKFWLEALHTANYLINCLPSKTLQYDTPYALLHHQTPSYLHLKTFGCLCYPWLKPSSPNKLHPKSTACVFVGYSPSHKGYRCINLQNGKLHISRHVVFNEDIFPYPVHKTTIPASQSPSTISPLTLIPTSTILPTPQTLPNSNPTAPVTSPPALTENTPNPSSDHSISHTNSPIPPPSTAVLPSSHPILTRSKTGNLKPKHQFDLLATQHTQFTPTCFSQAIKSAHWRSAMSEEFTALQKQGTWSLVPPPTNRNILGSRWTFRTKLKSDGTLDRYKARLVAQGFNQQFGIDYKDTFSPVEKMPTIRILLTVALHRGWSVFQFDVSNAFLHGTLHEEVYMKQPQGFVDKQFPHHVCKLHKTIYGLKQAPREWFHTFTDLLQSLGFSFSKSDPSLLLYKHNGIQIYMLLYVDDILISGNNHSSISSLITKLQQNFSLKELGPVSFFLGIQVLHKPNGYFLHQGQYAQEILQSAGLLECQPSQTPIALKPVLTSSNFLDSDPKKYRQITGSLQYLTITRPDIAYTTNIICQHMHSPTEQDFNSLKRLLRYIKGTYHCGIPITRGNLLLTSYSDSDWASDTQDRKSITGFCTYLGTTLVSWCVKKQVTIAKSSTEAEYRSLASATSDLIWLRRLIAEFDAALDKPTTLWCDNTSTLALANNPVFHARTKHIEIDYHFIRERILSKEIDVQHINSTDQPADILTKPLSLSRFTMLRNKLTVQPLEP</sequence>
<dbReference type="Pfam" id="PF14223">
    <property type="entry name" value="Retrotran_gag_2"/>
    <property type="match status" value="1"/>
</dbReference>
<gene>
    <name evidence="7" type="ORF">MA16_Dca011054</name>
</gene>
<dbReference type="Proteomes" id="UP000233837">
    <property type="component" value="Unassembled WGS sequence"/>
</dbReference>
<evidence type="ECO:0000313" key="8">
    <source>
        <dbReference type="Proteomes" id="UP000233837"/>
    </source>
</evidence>
<reference evidence="7 8" key="1">
    <citation type="journal article" date="2016" name="Sci. Rep.">
        <title>The Dendrobium catenatum Lindl. genome sequence provides insights into polysaccharide synthase, floral development and adaptive evolution.</title>
        <authorList>
            <person name="Zhang G.Q."/>
            <person name="Xu Q."/>
            <person name="Bian C."/>
            <person name="Tsai W.C."/>
            <person name="Yeh C.M."/>
            <person name="Liu K.W."/>
            <person name="Yoshida K."/>
            <person name="Zhang L.S."/>
            <person name="Chang S.B."/>
            <person name="Chen F."/>
            <person name="Shi Y."/>
            <person name="Su Y.Y."/>
            <person name="Zhang Y.Q."/>
            <person name="Chen L.J."/>
            <person name="Yin Y."/>
            <person name="Lin M."/>
            <person name="Huang H."/>
            <person name="Deng H."/>
            <person name="Wang Z.W."/>
            <person name="Zhu S.L."/>
            <person name="Zhao X."/>
            <person name="Deng C."/>
            <person name="Niu S.C."/>
            <person name="Huang J."/>
            <person name="Wang M."/>
            <person name="Liu G.H."/>
            <person name="Yang H.J."/>
            <person name="Xiao X.J."/>
            <person name="Hsiao Y.Y."/>
            <person name="Wu W.L."/>
            <person name="Chen Y.Y."/>
            <person name="Mitsuda N."/>
            <person name="Ohme-Takagi M."/>
            <person name="Luo Y.B."/>
            <person name="Van de Peer Y."/>
            <person name="Liu Z.J."/>
        </authorList>
    </citation>
    <scope>NUCLEOTIDE SEQUENCE [LARGE SCALE GENOMIC DNA]</scope>
    <source>
        <tissue evidence="7">The whole plant</tissue>
    </source>
</reference>
<dbReference type="GO" id="GO:0004190">
    <property type="term" value="F:aspartic-type endopeptidase activity"/>
    <property type="evidence" value="ECO:0007669"/>
    <property type="project" value="UniProtKB-KW"/>
</dbReference>
<dbReference type="GO" id="GO:0006508">
    <property type="term" value="P:proteolysis"/>
    <property type="evidence" value="ECO:0007669"/>
    <property type="project" value="UniProtKB-KW"/>
</dbReference>
<keyword evidence="3" id="KW-0064">Aspartyl protease</keyword>
<dbReference type="GO" id="GO:0015074">
    <property type="term" value="P:DNA integration"/>
    <property type="evidence" value="ECO:0007669"/>
    <property type="project" value="InterPro"/>
</dbReference>
<dbReference type="GO" id="GO:0046872">
    <property type="term" value="F:metal ion binding"/>
    <property type="evidence" value="ECO:0007669"/>
    <property type="project" value="UniProtKB-KW"/>
</dbReference>
<dbReference type="Pfam" id="PF07727">
    <property type="entry name" value="RVT_2"/>
    <property type="match status" value="1"/>
</dbReference>
<dbReference type="GO" id="GO:0003676">
    <property type="term" value="F:nucleic acid binding"/>
    <property type="evidence" value="ECO:0007669"/>
    <property type="project" value="InterPro"/>
</dbReference>
<dbReference type="InterPro" id="IPR057670">
    <property type="entry name" value="SH3_retrovirus"/>
</dbReference>
<dbReference type="Pfam" id="PF13976">
    <property type="entry name" value="gag_pre-integrs"/>
    <property type="match status" value="1"/>
</dbReference>
<dbReference type="SUPFAM" id="SSF56672">
    <property type="entry name" value="DNA/RNA polymerases"/>
    <property type="match status" value="1"/>
</dbReference>
<reference evidence="7 8" key="2">
    <citation type="journal article" date="2017" name="Nature">
        <title>The Apostasia genome and the evolution of orchids.</title>
        <authorList>
            <person name="Zhang G.Q."/>
            <person name="Liu K.W."/>
            <person name="Li Z."/>
            <person name="Lohaus R."/>
            <person name="Hsiao Y.Y."/>
            <person name="Niu S.C."/>
            <person name="Wang J.Y."/>
            <person name="Lin Y.C."/>
            <person name="Xu Q."/>
            <person name="Chen L.J."/>
            <person name="Yoshida K."/>
            <person name="Fujiwara S."/>
            <person name="Wang Z.W."/>
            <person name="Zhang Y.Q."/>
            <person name="Mitsuda N."/>
            <person name="Wang M."/>
            <person name="Liu G.H."/>
            <person name="Pecoraro L."/>
            <person name="Huang H.X."/>
            <person name="Xiao X.J."/>
            <person name="Lin M."/>
            <person name="Wu X.Y."/>
            <person name="Wu W.L."/>
            <person name="Chen Y.Y."/>
            <person name="Chang S.B."/>
            <person name="Sakamoto S."/>
            <person name="Ohme-Takagi M."/>
            <person name="Yagi M."/>
            <person name="Zeng S.J."/>
            <person name="Shen C.Y."/>
            <person name="Yeh C.M."/>
            <person name="Luo Y.B."/>
            <person name="Tsai W.C."/>
            <person name="Van de Peer Y."/>
            <person name="Liu Z.J."/>
        </authorList>
    </citation>
    <scope>NUCLEOTIDE SEQUENCE [LARGE SCALE GENOMIC DNA]</scope>
    <source>
        <tissue evidence="7">The whole plant</tissue>
    </source>
</reference>
<dbReference type="InterPro" id="IPR013103">
    <property type="entry name" value="RVT_2"/>
</dbReference>
<dbReference type="PANTHER" id="PTHR42648">
    <property type="entry name" value="TRANSPOSASE, PUTATIVE-RELATED"/>
    <property type="match status" value="1"/>
</dbReference>
<dbReference type="EMBL" id="KZ502943">
    <property type="protein sequence ID" value="PKU70208.1"/>
    <property type="molecule type" value="Genomic_DNA"/>
</dbReference>
<feature type="region of interest" description="Disordered" evidence="5">
    <location>
        <begin position="92"/>
        <end position="137"/>
    </location>
</feature>
<keyword evidence="4" id="KW-0378">Hydrolase</keyword>
<dbReference type="Pfam" id="PF22936">
    <property type="entry name" value="Pol_BBD"/>
    <property type="match status" value="1"/>
</dbReference>
<protein>
    <submittedName>
        <fullName evidence="7">Retrovirus-related Pol polyprotein from transposon TNT 1-94</fullName>
    </submittedName>
</protein>
<dbReference type="Pfam" id="PF25597">
    <property type="entry name" value="SH3_retrovirus"/>
    <property type="match status" value="1"/>
</dbReference>
<evidence type="ECO:0000256" key="2">
    <source>
        <dbReference type="ARBA" id="ARBA00022723"/>
    </source>
</evidence>
<evidence type="ECO:0000259" key="6">
    <source>
        <dbReference type="PROSITE" id="PS50994"/>
    </source>
</evidence>
<evidence type="ECO:0000256" key="4">
    <source>
        <dbReference type="ARBA" id="ARBA00022801"/>
    </source>
</evidence>
<feature type="compositionally biased region" description="Polar residues" evidence="5">
    <location>
        <begin position="655"/>
        <end position="672"/>
    </location>
</feature>
<dbReference type="Pfam" id="PF00665">
    <property type="entry name" value="rve"/>
    <property type="match status" value="1"/>
</dbReference>
<dbReference type="InterPro" id="IPR039537">
    <property type="entry name" value="Retrotran_Ty1/copia-like"/>
</dbReference>
<evidence type="ECO:0000256" key="1">
    <source>
        <dbReference type="ARBA" id="ARBA00022670"/>
    </source>
</evidence>
<evidence type="ECO:0000313" key="7">
    <source>
        <dbReference type="EMBL" id="PKU70208.1"/>
    </source>
</evidence>
<dbReference type="SUPFAM" id="SSF53098">
    <property type="entry name" value="Ribonuclease H-like"/>
    <property type="match status" value="1"/>
</dbReference>
<dbReference type="InterPro" id="IPR054722">
    <property type="entry name" value="PolX-like_BBD"/>
</dbReference>
<dbReference type="InterPro" id="IPR001584">
    <property type="entry name" value="Integrase_cat-core"/>
</dbReference>
<evidence type="ECO:0000256" key="5">
    <source>
        <dbReference type="SAM" id="MobiDB-lite"/>
    </source>
</evidence>
<feature type="region of interest" description="Disordered" evidence="5">
    <location>
        <begin position="632"/>
        <end position="696"/>
    </location>
</feature>
<dbReference type="InterPro" id="IPR043502">
    <property type="entry name" value="DNA/RNA_pol_sf"/>
</dbReference>
<dbReference type="InterPro" id="IPR012337">
    <property type="entry name" value="RNaseH-like_sf"/>
</dbReference>
<accession>A0A2I0W3I8</accession>
<feature type="domain" description="Integrase catalytic" evidence="6">
    <location>
        <begin position="370"/>
        <end position="536"/>
    </location>
</feature>
<keyword evidence="8" id="KW-1185">Reference proteome</keyword>
<keyword evidence="1" id="KW-0645">Protease</keyword>
<feature type="compositionally biased region" description="Polar residues" evidence="5">
    <location>
        <begin position="118"/>
        <end position="137"/>
    </location>
</feature>